<dbReference type="AlphaFoldDB" id="A0A8J3JIT6"/>
<accession>A0A8J3JIT6</accession>
<protein>
    <submittedName>
        <fullName evidence="1">Uncharacterized protein</fullName>
    </submittedName>
</protein>
<proteinExistence type="predicted"/>
<gene>
    <name evidence="1" type="ORF">Cba03nite_28220</name>
</gene>
<reference evidence="1 2" key="1">
    <citation type="submission" date="2021-01" db="EMBL/GenBank/DDBJ databases">
        <title>Whole genome shotgun sequence of Catellatospora bangladeshensis NBRC 107357.</title>
        <authorList>
            <person name="Komaki H."/>
            <person name="Tamura T."/>
        </authorList>
    </citation>
    <scope>NUCLEOTIDE SEQUENCE [LARGE SCALE GENOMIC DNA]</scope>
    <source>
        <strain evidence="1 2">NBRC 107357</strain>
    </source>
</reference>
<dbReference type="EMBL" id="BONF01000014">
    <property type="protein sequence ID" value="GIF81473.1"/>
    <property type="molecule type" value="Genomic_DNA"/>
</dbReference>
<comment type="caution">
    <text evidence="1">The sequence shown here is derived from an EMBL/GenBank/DDBJ whole genome shotgun (WGS) entry which is preliminary data.</text>
</comment>
<evidence type="ECO:0000313" key="2">
    <source>
        <dbReference type="Proteomes" id="UP000601223"/>
    </source>
</evidence>
<sequence length="153" mass="15993">MPVQPRDTTLDDALRLDFAGPLPARPDDLGAWVLDALAAAPEPLSACVVVHRFGDLAAGTYCLDSAGCLHRTAPPLAHLDADVAVLLGGPATSSPAAFRRLGVAAGVVSRHLALRLGPRFVRVASDDETTAWPLTTANRSLTHLTTVTGKEAR</sequence>
<organism evidence="1 2">
    <name type="scientific">Catellatospora bangladeshensis</name>
    <dbReference type="NCBI Taxonomy" id="310355"/>
    <lineage>
        <taxon>Bacteria</taxon>
        <taxon>Bacillati</taxon>
        <taxon>Actinomycetota</taxon>
        <taxon>Actinomycetes</taxon>
        <taxon>Micromonosporales</taxon>
        <taxon>Micromonosporaceae</taxon>
        <taxon>Catellatospora</taxon>
    </lineage>
</organism>
<evidence type="ECO:0000313" key="1">
    <source>
        <dbReference type="EMBL" id="GIF81473.1"/>
    </source>
</evidence>
<keyword evidence="2" id="KW-1185">Reference proteome</keyword>
<name>A0A8J3JIT6_9ACTN</name>
<dbReference type="RefSeq" id="WP_203745914.1">
    <property type="nucleotide sequence ID" value="NZ_BONF01000014.1"/>
</dbReference>
<dbReference type="Proteomes" id="UP000601223">
    <property type="component" value="Unassembled WGS sequence"/>
</dbReference>